<evidence type="ECO:0000256" key="2">
    <source>
        <dbReference type="SAM" id="MobiDB-lite"/>
    </source>
</evidence>
<dbReference type="InterPro" id="IPR028011">
    <property type="entry name" value="DUF4476"/>
</dbReference>
<feature type="domain" description="DUF4476" evidence="4">
    <location>
        <begin position="134"/>
        <end position="224"/>
    </location>
</feature>
<keyword evidence="7" id="KW-1185">Reference proteome</keyword>
<evidence type="ECO:0000313" key="6">
    <source>
        <dbReference type="EMBL" id="SET41778.1"/>
    </source>
</evidence>
<keyword evidence="3" id="KW-0732">Signal</keyword>
<dbReference type="Proteomes" id="UP000183760">
    <property type="component" value="Unassembled WGS sequence"/>
</dbReference>
<accession>A0A511TAH7</accession>
<evidence type="ECO:0000256" key="1">
    <source>
        <dbReference type="SAM" id="Coils"/>
    </source>
</evidence>
<dbReference type="RefSeq" id="WP_083559690.1">
    <property type="nucleotide sequence ID" value="NZ_BJXR01000043.1"/>
</dbReference>
<proteinExistence type="predicted"/>
<name>A0A511TAH7_MYXFU</name>
<dbReference type="AlphaFoldDB" id="A0A511TAH7"/>
<evidence type="ECO:0000256" key="3">
    <source>
        <dbReference type="SAM" id="SignalP"/>
    </source>
</evidence>
<comment type="caution">
    <text evidence="5">The sequence shown here is derived from an EMBL/GenBank/DDBJ whole genome shotgun (WGS) entry which is preliminary data.</text>
</comment>
<sequence length="227" mass="25770">MKALALVVALLSASTSLAQDATVEKFRPPPPGRPMPQPQQPNNPPRHNPGQNYPPQNPTGTLVVVGREELAQRLARLEKLLEDIEDRADRDTRAKVRKAQDVLDGVARHVEEAPLLATVMPRPPPPPPEPMVRPMSDSSFQRWYDAISRETFTDDKMRVLSMGLQDNYLLVSQVLRLMERMQFNDDKINVLRIVKPRILDTENNYLLFNAFTFSADKKRAQDILSAR</sequence>
<feature type="signal peptide" evidence="3">
    <location>
        <begin position="1"/>
        <end position="18"/>
    </location>
</feature>
<evidence type="ECO:0000313" key="7">
    <source>
        <dbReference type="Proteomes" id="UP000183760"/>
    </source>
</evidence>
<organism evidence="5 8">
    <name type="scientific">Myxococcus fulvus</name>
    <dbReference type="NCBI Taxonomy" id="33"/>
    <lineage>
        <taxon>Bacteria</taxon>
        <taxon>Pseudomonadati</taxon>
        <taxon>Myxococcota</taxon>
        <taxon>Myxococcia</taxon>
        <taxon>Myxococcales</taxon>
        <taxon>Cystobacterineae</taxon>
        <taxon>Myxococcaceae</taxon>
        <taxon>Myxococcus</taxon>
    </lineage>
</organism>
<protein>
    <recommendedName>
        <fullName evidence="4">DUF4476 domain-containing protein</fullName>
    </recommendedName>
</protein>
<feature type="chain" id="PRO_5022777345" description="DUF4476 domain-containing protein" evidence="3">
    <location>
        <begin position="19"/>
        <end position="227"/>
    </location>
</feature>
<reference evidence="5 8" key="2">
    <citation type="submission" date="2019-07" db="EMBL/GenBank/DDBJ databases">
        <title>Whole genome shotgun sequence of Myxococcus fulvus NBRC 100333.</title>
        <authorList>
            <person name="Hosoyama A."/>
            <person name="Uohara A."/>
            <person name="Ohji S."/>
            <person name="Ichikawa N."/>
        </authorList>
    </citation>
    <scope>NUCLEOTIDE SEQUENCE [LARGE SCALE GENOMIC DNA]</scope>
    <source>
        <strain evidence="5 8">NBRC 100333</strain>
    </source>
</reference>
<feature type="region of interest" description="Disordered" evidence="2">
    <location>
        <begin position="18"/>
        <end position="60"/>
    </location>
</feature>
<dbReference type="EMBL" id="BJXR01000043">
    <property type="protein sequence ID" value="GEN11087.1"/>
    <property type="molecule type" value="Genomic_DNA"/>
</dbReference>
<evidence type="ECO:0000313" key="8">
    <source>
        <dbReference type="Proteomes" id="UP000321514"/>
    </source>
</evidence>
<gene>
    <name evidence="5" type="ORF">MFU01_61240</name>
    <name evidence="6" type="ORF">SAMN05443572_102204</name>
</gene>
<dbReference type="EMBL" id="FOIB01000002">
    <property type="protein sequence ID" value="SET41778.1"/>
    <property type="molecule type" value="Genomic_DNA"/>
</dbReference>
<evidence type="ECO:0000259" key="4">
    <source>
        <dbReference type="Pfam" id="PF14771"/>
    </source>
</evidence>
<dbReference type="Proteomes" id="UP000321514">
    <property type="component" value="Unassembled WGS sequence"/>
</dbReference>
<dbReference type="OrthoDB" id="5523355at2"/>
<feature type="compositionally biased region" description="Pro residues" evidence="2">
    <location>
        <begin position="28"/>
        <end position="47"/>
    </location>
</feature>
<dbReference type="Pfam" id="PF14771">
    <property type="entry name" value="DUF4476"/>
    <property type="match status" value="1"/>
</dbReference>
<evidence type="ECO:0000313" key="5">
    <source>
        <dbReference type="EMBL" id="GEN11087.1"/>
    </source>
</evidence>
<reference evidence="6 7" key="1">
    <citation type="submission" date="2016-10" db="EMBL/GenBank/DDBJ databases">
        <authorList>
            <person name="Varghese N."/>
            <person name="Submissions S."/>
        </authorList>
    </citation>
    <scope>NUCLEOTIDE SEQUENCE [LARGE SCALE GENOMIC DNA]</scope>
    <source>
        <strain evidence="6 7">DSM 16525</strain>
    </source>
</reference>
<feature type="coiled-coil region" evidence="1">
    <location>
        <begin position="67"/>
        <end position="94"/>
    </location>
</feature>
<dbReference type="STRING" id="1334629.MFUL124B02_32310"/>
<keyword evidence="1" id="KW-0175">Coiled coil</keyword>